<reference evidence="3 4" key="1">
    <citation type="submission" date="2021-01" db="EMBL/GenBank/DDBJ databases">
        <title>Sequencing the genomes of 1000 actinobacteria strains.</title>
        <authorList>
            <person name="Klenk H.-P."/>
        </authorList>
    </citation>
    <scope>NUCLEOTIDE SEQUENCE [LARGE SCALE GENOMIC DNA]</scope>
    <source>
        <strain evidence="3 4">DSM 20542</strain>
    </source>
</reference>
<keyword evidence="1" id="KW-0732">Signal</keyword>
<dbReference type="SUPFAM" id="SSF50952">
    <property type="entry name" value="Soluble quinoprotein glucose dehydrogenase"/>
    <property type="match status" value="1"/>
</dbReference>
<dbReference type="InterPro" id="IPR011042">
    <property type="entry name" value="6-blade_b-propeller_TolB-like"/>
</dbReference>
<feature type="signal peptide" evidence="1">
    <location>
        <begin position="1"/>
        <end position="23"/>
    </location>
</feature>
<dbReference type="PROSITE" id="PS51257">
    <property type="entry name" value="PROKAR_LIPOPROTEIN"/>
    <property type="match status" value="1"/>
</dbReference>
<accession>A0ABS2RW49</accession>
<protein>
    <submittedName>
        <fullName evidence="3">Glucose/arabinose dehydrogenase</fullName>
    </submittedName>
</protein>
<proteinExistence type="predicted"/>
<name>A0ABS2RW49_9MICO</name>
<feature type="chain" id="PRO_5045991884" evidence="1">
    <location>
        <begin position="24"/>
        <end position="435"/>
    </location>
</feature>
<feature type="domain" description="Pyrroloquinoline quinone-dependent pyranose dehydrogenase beta-propeller" evidence="2">
    <location>
        <begin position="66"/>
        <end position="381"/>
    </location>
</feature>
<dbReference type="Pfam" id="PF22807">
    <property type="entry name" value="TrAA12"/>
    <property type="match status" value="1"/>
</dbReference>
<evidence type="ECO:0000313" key="3">
    <source>
        <dbReference type="EMBL" id="MBM7803245.1"/>
    </source>
</evidence>
<sequence length="435" mass="45704">MSTVTKRLVGAAASVFLVCGIAACTGGATVEGDPTTGNPSAGLHTARLSVANGAEAGKAAGRSLRVPTGWRAEVWADAPGARMAAWLPDGSMLLTTGDRGTLLRLEPRADGRAPAVEELATGLDDPQGIAVTEQDGATVVVLGEGPRIDTWHYRDGRLSDRSVLVDDLPTGGHGGKFVAVHDGLVAYDIGSASNSDGSDRRDHPDRAVIRQVRLDGSDDTLLATGVRNGEGLGYAPDGTLFAAVNQADNQPYPFRDDTGQYGKRVQSYVDEHPNDQVTRITRGTELGWPFCQPDSRGKPDLLDLGYVDDPTNNPDGTALDCSTVSRTMVGLPAHSAPIGFVFTHGSALPAAFDEGALITTHGSWNREPPRPPSVSYSAWDADARTLGQPRTIVEGFQDADGSRWGRSVDAVPGPDGSLYVTDDTAGLVYRLTPPA</sequence>
<organism evidence="3 4">
    <name type="scientific">Curtobacterium luteum</name>
    <dbReference type="NCBI Taxonomy" id="33881"/>
    <lineage>
        <taxon>Bacteria</taxon>
        <taxon>Bacillati</taxon>
        <taxon>Actinomycetota</taxon>
        <taxon>Actinomycetes</taxon>
        <taxon>Micrococcales</taxon>
        <taxon>Microbacteriaceae</taxon>
        <taxon>Curtobacterium</taxon>
    </lineage>
</organism>
<gene>
    <name evidence="3" type="ORF">JOE58_002496</name>
</gene>
<dbReference type="Gene3D" id="2.120.10.30">
    <property type="entry name" value="TolB, C-terminal domain"/>
    <property type="match status" value="1"/>
</dbReference>
<evidence type="ECO:0000259" key="2">
    <source>
        <dbReference type="Pfam" id="PF22807"/>
    </source>
</evidence>
<comment type="caution">
    <text evidence="3">The sequence shown here is derived from an EMBL/GenBank/DDBJ whole genome shotgun (WGS) entry which is preliminary data.</text>
</comment>
<dbReference type="InterPro" id="IPR011041">
    <property type="entry name" value="Quinoprot_gluc/sorb_DH_b-prop"/>
</dbReference>
<dbReference type="EMBL" id="JAFBCG010000001">
    <property type="protein sequence ID" value="MBM7803245.1"/>
    <property type="molecule type" value="Genomic_DNA"/>
</dbReference>
<evidence type="ECO:0000256" key="1">
    <source>
        <dbReference type="SAM" id="SignalP"/>
    </source>
</evidence>
<keyword evidence="4" id="KW-1185">Reference proteome</keyword>
<evidence type="ECO:0000313" key="4">
    <source>
        <dbReference type="Proteomes" id="UP000746584"/>
    </source>
</evidence>
<dbReference type="Proteomes" id="UP000746584">
    <property type="component" value="Unassembled WGS sequence"/>
</dbReference>
<dbReference type="InterPro" id="IPR054539">
    <property type="entry name" value="Beta-prop_PDH"/>
</dbReference>
<dbReference type="RefSeq" id="WP_175328391.1">
    <property type="nucleotide sequence ID" value="NZ_BMOI01000003.1"/>
</dbReference>